<feature type="non-terminal residue" evidence="1">
    <location>
        <position position="57"/>
    </location>
</feature>
<accession>A0AC60PQ47</accession>
<evidence type="ECO:0000313" key="2">
    <source>
        <dbReference type="Proteomes" id="UP000805193"/>
    </source>
</evidence>
<protein>
    <submittedName>
        <fullName evidence="1">Uncharacterized protein</fullName>
    </submittedName>
</protein>
<proteinExistence type="predicted"/>
<dbReference type="Proteomes" id="UP000805193">
    <property type="component" value="Unassembled WGS sequence"/>
</dbReference>
<name>A0AC60PQ47_IXOPE</name>
<dbReference type="EMBL" id="JABSTQ010010139">
    <property type="protein sequence ID" value="KAG0423161.1"/>
    <property type="molecule type" value="Genomic_DNA"/>
</dbReference>
<sequence length="57" mass="6324">MNIHGQLKETDAAIEPSLTGREVEQEFQRIIECDDQVALYSARLSIKVSITSEGATM</sequence>
<reference evidence="1 2" key="1">
    <citation type="journal article" date="2020" name="Cell">
        <title>Large-Scale Comparative Analyses of Tick Genomes Elucidate Their Genetic Diversity and Vector Capacities.</title>
        <authorList>
            <consortium name="Tick Genome and Microbiome Consortium (TIGMIC)"/>
            <person name="Jia N."/>
            <person name="Wang J."/>
            <person name="Shi W."/>
            <person name="Du L."/>
            <person name="Sun Y."/>
            <person name="Zhan W."/>
            <person name="Jiang J.F."/>
            <person name="Wang Q."/>
            <person name="Zhang B."/>
            <person name="Ji P."/>
            <person name="Bell-Sakyi L."/>
            <person name="Cui X.M."/>
            <person name="Yuan T.T."/>
            <person name="Jiang B.G."/>
            <person name="Yang W.F."/>
            <person name="Lam T.T."/>
            <person name="Chang Q.C."/>
            <person name="Ding S.J."/>
            <person name="Wang X.J."/>
            <person name="Zhu J.G."/>
            <person name="Ruan X.D."/>
            <person name="Zhao L."/>
            <person name="Wei J.T."/>
            <person name="Ye R.Z."/>
            <person name="Que T.C."/>
            <person name="Du C.H."/>
            <person name="Zhou Y.H."/>
            <person name="Cheng J.X."/>
            <person name="Dai P.F."/>
            <person name="Guo W.B."/>
            <person name="Han X.H."/>
            <person name="Huang E.J."/>
            <person name="Li L.F."/>
            <person name="Wei W."/>
            <person name="Gao Y.C."/>
            <person name="Liu J.Z."/>
            <person name="Shao H.Z."/>
            <person name="Wang X."/>
            <person name="Wang C.C."/>
            <person name="Yang T.C."/>
            <person name="Huo Q.B."/>
            <person name="Li W."/>
            <person name="Chen H.Y."/>
            <person name="Chen S.E."/>
            <person name="Zhou L.G."/>
            <person name="Ni X.B."/>
            <person name="Tian J.H."/>
            <person name="Sheng Y."/>
            <person name="Liu T."/>
            <person name="Pan Y.S."/>
            <person name="Xia L.Y."/>
            <person name="Li J."/>
            <person name="Zhao F."/>
            <person name="Cao W.C."/>
        </authorList>
    </citation>
    <scope>NUCLEOTIDE SEQUENCE [LARGE SCALE GENOMIC DNA]</scope>
    <source>
        <strain evidence="1">Iper-2018</strain>
    </source>
</reference>
<gene>
    <name evidence="1" type="ORF">HPB47_001050</name>
</gene>
<evidence type="ECO:0000313" key="1">
    <source>
        <dbReference type="EMBL" id="KAG0423161.1"/>
    </source>
</evidence>
<keyword evidence="2" id="KW-1185">Reference proteome</keyword>
<organism evidence="1 2">
    <name type="scientific">Ixodes persulcatus</name>
    <name type="common">Taiga tick</name>
    <dbReference type="NCBI Taxonomy" id="34615"/>
    <lineage>
        <taxon>Eukaryota</taxon>
        <taxon>Metazoa</taxon>
        <taxon>Ecdysozoa</taxon>
        <taxon>Arthropoda</taxon>
        <taxon>Chelicerata</taxon>
        <taxon>Arachnida</taxon>
        <taxon>Acari</taxon>
        <taxon>Parasitiformes</taxon>
        <taxon>Ixodida</taxon>
        <taxon>Ixodoidea</taxon>
        <taxon>Ixodidae</taxon>
        <taxon>Ixodinae</taxon>
        <taxon>Ixodes</taxon>
    </lineage>
</organism>
<comment type="caution">
    <text evidence="1">The sequence shown here is derived from an EMBL/GenBank/DDBJ whole genome shotgun (WGS) entry which is preliminary data.</text>
</comment>